<evidence type="ECO:0000313" key="2">
    <source>
        <dbReference type="Proteomes" id="UP000233618"/>
    </source>
</evidence>
<name>A0A2N3IBE3_9BACT</name>
<keyword evidence="2" id="KW-1185">Reference proteome</keyword>
<dbReference type="RefSeq" id="WP_143470855.1">
    <property type="nucleotide sequence ID" value="NZ_MVDE01000008.1"/>
</dbReference>
<accession>A0A2N3IBE3</accession>
<evidence type="ECO:0000313" key="1">
    <source>
        <dbReference type="EMBL" id="PKQ67573.1"/>
    </source>
</evidence>
<dbReference type="EMBL" id="MVDE01000008">
    <property type="protein sequence ID" value="PKQ67573.1"/>
    <property type="molecule type" value="Genomic_DNA"/>
</dbReference>
<protein>
    <submittedName>
        <fullName evidence="1">Uncharacterized protein</fullName>
    </submittedName>
</protein>
<organism evidence="1 2">
    <name type="scientific">Labilibaculum manganireducens</name>
    <dbReference type="NCBI Taxonomy" id="1940525"/>
    <lineage>
        <taxon>Bacteria</taxon>
        <taxon>Pseudomonadati</taxon>
        <taxon>Bacteroidota</taxon>
        <taxon>Bacteroidia</taxon>
        <taxon>Marinilabiliales</taxon>
        <taxon>Marinifilaceae</taxon>
        <taxon>Labilibaculum</taxon>
    </lineage>
</organism>
<gene>
    <name evidence="1" type="ORF">BZG01_07515</name>
</gene>
<sequence length="246" mass="28392">MKRPCQSDFNTQGDDYFSMVSSIWQIKTNYKHMKESYLKELEKGRLLVYGISADESIKECIQPIYSEERIELGKSLYTKTKTAFELQNIEGIESSMATREFNGFYTMLRDKLIRIRKVGRYFFKNDLELSTLLRLNKEVPAAYPEWKALADETVNAIVMHEAIQEKLTLAALAPEAITVLQADLVKLDDLKLKAEKEDGEAQQATAQKQEYYVEFMAYCSDLRACLDLFYEGSERQKLEVLGIVVK</sequence>
<dbReference type="AlphaFoldDB" id="A0A2N3IBE3"/>
<comment type="caution">
    <text evidence="1">The sequence shown here is derived from an EMBL/GenBank/DDBJ whole genome shotgun (WGS) entry which is preliminary data.</text>
</comment>
<dbReference type="Proteomes" id="UP000233618">
    <property type="component" value="Unassembled WGS sequence"/>
</dbReference>
<reference evidence="1 2" key="1">
    <citation type="journal article" date="2017" name="Front. Microbiol.">
        <title>Labilibaculum manganireducens gen. nov., sp. nov. and Labilibaculum filiforme sp. nov., Novel Bacteroidetes Isolated from Subsurface Sediments of the Baltic Sea.</title>
        <authorList>
            <person name="Vandieken V."/>
            <person name="Marshall I.P."/>
            <person name="Niemann H."/>
            <person name="Engelen B."/>
            <person name="Cypionka H."/>
        </authorList>
    </citation>
    <scope>NUCLEOTIDE SEQUENCE [LARGE SCALE GENOMIC DNA]</scope>
    <source>
        <strain evidence="1 2">59.10-2M</strain>
    </source>
</reference>
<proteinExistence type="predicted"/>